<dbReference type="EMBL" id="QCYY01000016">
    <property type="protein sequence ID" value="ROT86075.1"/>
    <property type="molecule type" value="Genomic_DNA"/>
</dbReference>
<evidence type="ECO:0000313" key="2">
    <source>
        <dbReference type="EMBL" id="ROT86075.1"/>
    </source>
</evidence>
<dbReference type="Proteomes" id="UP000283509">
    <property type="component" value="Unassembled WGS sequence"/>
</dbReference>
<accession>A0A3R7NFW0</accession>
<name>A0A3R7NFW0_PENVA</name>
<feature type="region of interest" description="Disordered" evidence="1">
    <location>
        <begin position="211"/>
        <end position="230"/>
    </location>
</feature>
<evidence type="ECO:0000256" key="1">
    <source>
        <dbReference type="SAM" id="MobiDB-lite"/>
    </source>
</evidence>
<keyword evidence="3" id="KW-1185">Reference proteome</keyword>
<dbReference type="AlphaFoldDB" id="A0A3R7NFW0"/>
<reference evidence="2 3" key="1">
    <citation type="submission" date="2018-04" db="EMBL/GenBank/DDBJ databases">
        <authorList>
            <person name="Zhang X."/>
            <person name="Yuan J."/>
            <person name="Li F."/>
            <person name="Xiang J."/>
        </authorList>
    </citation>
    <scope>NUCLEOTIDE SEQUENCE [LARGE SCALE GENOMIC DNA]</scope>
    <source>
        <tissue evidence="2">Muscle</tissue>
    </source>
</reference>
<organism evidence="2 3">
    <name type="scientific">Penaeus vannamei</name>
    <name type="common">Whiteleg shrimp</name>
    <name type="synonym">Litopenaeus vannamei</name>
    <dbReference type="NCBI Taxonomy" id="6689"/>
    <lineage>
        <taxon>Eukaryota</taxon>
        <taxon>Metazoa</taxon>
        <taxon>Ecdysozoa</taxon>
        <taxon>Arthropoda</taxon>
        <taxon>Crustacea</taxon>
        <taxon>Multicrustacea</taxon>
        <taxon>Malacostraca</taxon>
        <taxon>Eumalacostraca</taxon>
        <taxon>Eucarida</taxon>
        <taxon>Decapoda</taxon>
        <taxon>Dendrobranchiata</taxon>
        <taxon>Penaeoidea</taxon>
        <taxon>Penaeidae</taxon>
        <taxon>Penaeus</taxon>
    </lineage>
</organism>
<feature type="compositionally biased region" description="Low complexity" evidence="1">
    <location>
        <begin position="163"/>
        <end position="173"/>
    </location>
</feature>
<comment type="caution">
    <text evidence="2">The sequence shown here is derived from an EMBL/GenBank/DDBJ whole genome shotgun (WGS) entry which is preliminary data.</text>
</comment>
<sequence>MVKLREFTEGYGTGLTVGAICGMEIKCSRNHGDGQQSHEGEQRAHNRMKITMRTRSTDARSIPEMLSLFAVNGFALLPGRAFSTMTSASASSRTALSLTASSRRHLPLHTASSHAFSLQYTLPQPHLPQHHSRIISHHFPEHLPFILSHSILFPTSLPKASSPASSSRKLSLPQHHLPNIISPSPPTHPLPQHSHPRLISYSLLPTTFSPTASTSHLPPPSSPTSSSHSLLPHNLLSHSTIFPNIISHNYHSSHHLPTIPSSPTSSSPTSSSPTIFPIILPQYHFPTSSSPTSSPQYIFPIISHNTSSPTSSSPIISHIPSPHHLPQYHSSPTSSSPTSSPTIPSSPSSPTAPSSPTSSFTTIIFIIPTILFPILFPKSSPIFPIISHNTIFPNILFTNSSSPIISHNTIFPNTPLPHIIFTSISPQPPQPAGLHPTSQHSLPQHHLSPTYPLPHPSQPPPHISSHSTIFPSSSQHPLPQPPPAQRHLPSGGGLKPVSQVVCAIQYFANEYLMRTPPGRCARA</sequence>
<feature type="region of interest" description="Disordered" evidence="1">
    <location>
        <begin position="326"/>
        <end position="357"/>
    </location>
</feature>
<feature type="compositionally biased region" description="Low complexity" evidence="1">
    <location>
        <begin position="463"/>
        <end position="477"/>
    </location>
</feature>
<proteinExistence type="predicted"/>
<feature type="compositionally biased region" description="Pro residues" evidence="1">
    <location>
        <begin position="451"/>
        <end position="462"/>
    </location>
</feature>
<reference evidence="2 3" key="2">
    <citation type="submission" date="2019-01" db="EMBL/GenBank/DDBJ databases">
        <title>The decoding of complex shrimp genome reveals the adaptation for benthos swimmer, frequently molting mechanism and breeding impact on genome.</title>
        <authorList>
            <person name="Sun Y."/>
            <person name="Gao Y."/>
            <person name="Yu Y."/>
        </authorList>
    </citation>
    <scope>NUCLEOTIDE SEQUENCE [LARGE SCALE GENOMIC DNA]</scope>
    <source>
        <tissue evidence="2">Muscle</tissue>
    </source>
</reference>
<feature type="region of interest" description="Disordered" evidence="1">
    <location>
        <begin position="422"/>
        <end position="492"/>
    </location>
</feature>
<gene>
    <name evidence="2" type="ORF">C7M84_004520</name>
</gene>
<dbReference type="STRING" id="6689.A0A3R7NFW0"/>
<evidence type="ECO:0000313" key="3">
    <source>
        <dbReference type="Proteomes" id="UP000283509"/>
    </source>
</evidence>
<feature type="region of interest" description="Disordered" evidence="1">
    <location>
        <begin position="163"/>
        <end position="195"/>
    </location>
</feature>
<protein>
    <submittedName>
        <fullName evidence="2">Uncharacterized protein</fullName>
    </submittedName>
</protein>